<dbReference type="Gene3D" id="3.10.20.90">
    <property type="entry name" value="Phosphatidylinositol 3-kinase Catalytic Subunit, Chain A, domain 1"/>
    <property type="match status" value="1"/>
</dbReference>
<dbReference type="Pfam" id="PF00240">
    <property type="entry name" value="ubiquitin"/>
    <property type="match status" value="1"/>
</dbReference>
<dbReference type="CDD" id="cd17039">
    <property type="entry name" value="Ubl_ubiquitin_like"/>
    <property type="match status" value="1"/>
</dbReference>
<evidence type="ECO:0000313" key="2">
    <source>
        <dbReference type="EMBL" id="KAK0042152.1"/>
    </source>
</evidence>
<organism evidence="2 3">
    <name type="scientific">Biomphalaria pfeifferi</name>
    <name type="common">Bloodfluke planorb</name>
    <name type="synonym">Freshwater snail</name>
    <dbReference type="NCBI Taxonomy" id="112525"/>
    <lineage>
        <taxon>Eukaryota</taxon>
        <taxon>Metazoa</taxon>
        <taxon>Spiralia</taxon>
        <taxon>Lophotrochozoa</taxon>
        <taxon>Mollusca</taxon>
        <taxon>Gastropoda</taxon>
        <taxon>Heterobranchia</taxon>
        <taxon>Euthyneura</taxon>
        <taxon>Panpulmonata</taxon>
        <taxon>Hygrophila</taxon>
        <taxon>Lymnaeoidea</taxon>
        <taxon>Planorbidae</taxon>
        <taxon>Biomphalaria</taxon>
    </lineage>
</organism>
<protein>
    <recommendedName>
        <fullName evidence="1">Ubiquitin-like domain-containing protein</fullName>
    </recommendedName>
</protein>
<proteinExistence type="predicted"/>
<keyword evidence="3" id="KW-1185">Reference proteome</keyword>
<evidence type="ECO:0000259" key="1">
    <source>
        <dbReference type="PROSITE" id="PS50053"/>
    </source>
</evidence>
<dbReference type="AlphaFoldDB" id="A0AAD8EVQ2"/>
<dbReference type="SUPFAM" id="SSF54236">
    <property type="entry name" value="Ubiquitin-like"/>
    <property type="match status" value="1"/>
</dbReference>
<evidence type="ECO:0000313" key="3">
    <source>
        <dbReference type="Proteomes" id="UP001233172"/>
    </source>
</evidence>
<dbReference type="InterPro" id="IPR000626">
    <property type="entry name" value="Ubiquitin-like_dom"/>
</dbReference>
<feature type="domain" description="Ubiquitin-like" evidence="1">
    <location>
        <begin position="15"/>
        <end position="78"/>
    </location>
</feature>
<reference evidence="2" key="2">
    <citation type="submission" date="2023-04" db="EMBL/GenBank/DDBJ databases">
        <authorList>
            <person name="Bu L."/>
            <person name="Lu L."/>
            <person name="Laidemitt M.R."/>
            <person name="Zhang S.M."/>
            <person name="Mutuku M."/>
            <person name="Mkoji G."/>
            <person name="Steinauer M."/>
            <person name="Loker E.S."/>
        </authorList>
    </citation>
    <scope>NUCLEOTIDE SEQUENCE</scope>
    <source>
        <strain evidence="2">KasaAsao</strain>
        <tissue evidence="2">Whole Snail</tissue>
    </source>
</reference>
<reference evidence="2" key="1">
    <citation type="journal article" date="2023" name="PLoS Negl. Trop. Dis.">
        <title>A genome sequence for Biomphalaria pfeifferi, the major vector snail for the human-infecting parasite Schistosoma mansoni.</title>
        <authorList>
            <person name="Bu L."/>
            <person name="Lu L."/>
            <person name="Laidemitt M.R."/>
            <person name="Zhang S.M."/>
            <person name="Mutuku M."/>
            <person name="Mkoji G."/>
            <person name="Steinauer M."/>
            <person name="Loker E.S."/>
        </authorList>
    </citation>
    <scope>NUCLEOTIDE SEQUENCE</scope>
    <source>
        <strain evidence="2">KasaAsao</strain>
    </source>
</reference>
<dbReference type="InterPro" id="IPR029071">
    <property type="entry name" value="Ubiquitin-like_domsf"/>
</dbReference>
<dbReference type="PROSITE" id="PS50053">
    <property type="entry name" value="UBIQUITIN_2"/>
    <property type="match status" value="1"/>
</dbReference>
<sequence length="93" mass="10590">MATPGSGESVPCCLVEFYVMTPGGSYEIHQADCLTNMLIRGLKDDFRESFKIPVANQIWKHDGRELNDSRTLKFYGIEALDKDKEKIYVTRSN</sequence>
<gene>
    <name evidence="2" type="ORF">Bpfe_028433</name>
</gene>
<dbReference type="EMBL" id="JASAOG010000250">
    <property type="protein sequence ID" value="KAK0042152.1"/>
    <property type="molecule type" value="Genomic_DNA"/>
</dbReference>
<comment type="caution">
    <text evidence="2">The sequence shown here is derived from an EMBL/GenBank/DDBJ whole genome shotgun (WGS) entry which is preliminary data.</text>
</comment>
<accession>A0AAD8EVQ2</accession>
<name>A0AAD8EVQ2_BIOPF</name>
<dbReference type="Proteomes" id="UP001233172">
    <property type="component" value="Unassembled WGS sequence"/>
</dbReference>